<evidence type="ECO:0008006" key="5">
    <source>
        <dbReference type="Google" id="ProtNLM"/>
    </source>
</evidence>
<proteinExistence type="predicted"/>
<dbReference type="RefSeq" id="XP_025579425.1">
    <property type="nucleotide sequence ID" value="XM_025713979.1"/>
</dbReference>
<evidence type="ECO:0000256" key="2">
    <source>
        <dbReference type="SAM" id="Phobius"/>
    </source>
</evidence>
<feature type="region of interest" description="Disordered" evidence="1">
    <location>
        <begin position="92"/>
        <end position="113"/>
    </location>
</feature>
<keyword evidence="2" id="KW-1133">Transmembrane helix</keyword>
<dbReference type="EMBL" id="KZ824422">
    <property type="protein sequence ID" value="RAL05098.1"/>
    <property type="molecule type" value="Genomic_DNA"/>
</dbReference>
<name>A0A395HDN4_9EURO</name>
<evidence type="ECO:0000313" key="3">
    <source>
        <dbReference type="EMBL" id="RAL05098.1"/>
    </source>
</evidence>
<keyword evidence="2" id="KW-0812">Transmembrane</keyword>
<evidence type="ECO:0000313" key="4">
    <source>
        <dbReference type="Proteomes" id="UP000249402"/>
    </source>
</evidence>
<organism evidence="3 4">
    <name type="scientific">Aspergillus ibericus CBS 121593</name>
    <dbReference type="NCBI Taxonomy" id="1448316"/>
    <lineage>
        <taxon>Eukaryota</taxon>
        <taxon>Fungi</taxon>
        <taxon>Dikarya</taxon>
        <taxon>Ascomycota</taxon>
        <taxon>Pezizomycotina</taxon>
        <taxon>Eurotiomycetes</taxon>
        <taxon>Eurotiomycetidae</taxon>
        <taxon>Eurotiales</taxon>
        <taxon>Aspergillaceae</taxon>
        <taxon>Aspergillus</taxon>
        <taxon>Aspergillus subgen. Circumdati</taxon>
    </lineage>
</organism>
<dbReference type="GeneID" id="37218844"/>
<feature type="transmembrane region" description="Helical" evidence="2">
    <location>
        <begin position="33"/>
        <end position="51"/>
    </location>
</feature>
<evidence type="ECO:0000256" key="1">
    <source>
        <dbReference type="SAM" id="MobiDB-lite"/>
    </source>
</evidence>
<keyword evidence="4" id="KW-1185">Reference proteome</keyword>
<dbReference type="Proteomes" id="UP000249402">
    <property type="component" value="Unassembled WGS sequence"/>
</dbReference>
<reference evidence="3 4" key="1">
    <citation type="submission" date="2018-02" db="EMBL/GenBank/DDBJ databases">
        <title>The genomes of Aspergillus section Nigri reveals drivers in fungal speciation.</title>
        <authorList>
            <consortium name="DOE Joint Genome Institute"/>
            <person name="Vesth T.C."/>
            <person name="Nybo J."/>
            <person name="Theobald S."/>
            <person name="Brandl J."/>
            <person name="Frisvad J.C."/>
            <person name="Nielsen K.F."/>
            <person name="Lyhne E.K."/>
            <person name="Kogle M.E."/>
            <person name="Kuo A."/>
            <person name="Riley R."/>
            <person name="Clum A."/>
            <person name="Nolan M."/>
            <person name="Lipzen A."/>
            <person name="Salamov A."/>
            <person name="Henrissat B."/>
            <person name="Wiebenga A."/>
            <person name="De vries R.P."/>
            <person name="Grigoriev I.V."/>
            <person name="Mortensen U.H."/>
            <person name="Andersen M.R."/>
            <person name="Baker S.E."/>
        </authorList>
    </citation>
    <scope>NUCLEOTIDE SEQUENCE [LARGE SCALE GENOMIC DNA]</scope>
    <source>
        <strain evidence="3 4">CBS 121593</strain>
    </source>
</reference>
<dbReference type="AlphaFoldDB" id="A0A395HDN4"/>
<sequence length="113" mass="12927">MAYRALLTWRCQPLSFKKFGGLRRQSSAACPQLFLVFSFLFFLTLVFFFPFPPFCPAFRASTGHPSWQLSKNPRQLQFHHVGLERRKVPVGSLSAGSISSVRKSERETCLGRE</sequence>
<accession>A0A395HDN4</accession>
<dbReference type="VEuPathDB" id="FungiDB:BO80DRAFT_176892"/>
<gene>
    <name evidence="3" type="ORF">BO80DRAFT_176892</name>
</gene>
<feature type="compositionally biased region" description="Basic and acidic residues" evidence="1">
    <location>
        <begin position="102"/>
        <end position="113"/>
    </location>
</feature>
<protein>
    <recommendedName>
        <fullName evidence="5">Transmembrane protein</fullName>
    </recommendedName>
</protein>
<keyword evidence="2" id="KW-0472">Membrane</keyword>